<proteinExistence type="predicted"/>
<dbReference type="EMBL" id="MT142293">
    <property type="protein sequence ID" value="QJA77633.1"/>
    <property type="molecule type" value="Genomic_DNA"/>
</dbReference>
<name>A0A6M3K778_9ZZZZ</name>
<gene>
    <name evidence="1" type="ORF">MM415A01256_0015</name>
</gene>
<sequence length="60" mass="7079">MGYDPSNYHKETNIKVKCENPEYGKLFPLRIGDHPRWTKWCPPCRTSMTKKDRACHWLGG</sequence>
<evidence type="ECO:0000313" key="1">
    <source>
        <dbReference type="EMBL" id="QJA77633.1"/>
    </source>
</evidence>
<organism evidence="1">
    <name type="scientific">viral metagenome</name>
    <dbReference type="NCBI Taxonomy" id="1070528"/>
    <lineage>
        <taxon>unclassified sequences</taxon>
        <taxon>metagenomes</taxon>
        <taxon>organismal metagenomes</taxon>
    </lineage>
</organism>
<reference evidence="1" key="1">
    <citation type="submission" date="2020-03" db="EMBL/GenBank/DDBJ databases">
        <title>The deep terrestrial virosphere.</title>
        <authorList>
            <person name="Holmfeldt K."/>
            <person name="Nilsson E."/>
            <person name="Simone D."/>
            <person name="Lopez-Fernandez M."/>
            <person name="Wu X."/>
            <person name="de Brujin I."/>
            <person name="Lundin D."/>
            <person name="Andersson A."/>
            <person name="Bertilsson S."/>
            <person name="Dopson M."/>
        </authorList>
    </citation>
    <scope>NUCLEOTIDE SEQUENCE</scope>
    <source>
        <strain evidence="1">MM415A01256</strain>
    </source>
</reference>
<dbReference type="AlphaFoldDB" id="A0A6M3K778"/>
<protein>
    <submittedName>
        <fullName evidence="1">Uncharacterized protein</fullName>
    </submittedName>
</protein>
<accession>A0A6M3K778</accession>